<evidence type="ECO:0000313" key="2">
    <source>
        <dbReference type="Proteomes" id="UP000760407"/>
    </source>
</evidence>
<protein>
    <submittedName>
        <fullName evidence="1">Uncharacterized protein</fullName>
    </submittedName>
</protein>
<evidence type="ECO:0000313" key="1">
    <source>
        <dbReference type="EMBL" id="MBK2302427.1"/>
    </source>
</evidence>
<dbReference type="Proteomes" id="UP000760407">
    <property type="component" value="Unassembled WGS sequence"/>
</dbReference>
<reference evidence="1 2" key="1">
    <citation type="submission" date="2020-08" db="EMBL/GenBank/DDBJ databases">
        <title>Comparative genomics of Francisella species.</title>
        <authorList>
            <person name="Sahl J."/>
            <person name="Sjodin A."/>
            <person name="Wagner D."/>
            <person name="Forsman M."/>
        </authorList>
    </citation>
    <scope>NUCLEOTIDE SEQUENCE [LARGE SCALE GENOMIC DNA]</scope>
    <source>
        <strain evidence="1 2">F1093</strain>
    </source>
</reference>
<organism evidence="1 2">
    <name type="scientific">Francisella philomiragia</name>
    <dbReference type="NCBI Taxonomy" id="28110"/>
    <lineage>
        <taxon>Bacteria</taxon>
        <taxon>Pseudomonadati</taxon>
        <taxon>Pseudomonadota</taxon>
        <taxon>Gammaproteobacteria</taxon>
        <taxon>Thiotrichales</taxon>
        <taxon>Francisellaceae</taxon>
        <taxon>Francisella</taxon>
    </lineage>
</organism>
<proteinExistence type="predicted"/>
<comment type="caution">
    <text evidence="1">The sequence shown here is derived from an EMBL/GenBank/DDBJ whole genome shotgun (WGS) entry which is preliminary data.</text>
</comment>
<dbReference type="EMBL" id="JACTSG010000004">
    <property type="protein sequence ID" value="MBK2302427.1"/>
    <property type="molecule type" value="Genomic_DNA"/>
</dbReference>
<name>A0ABS1GC73_9GAMM</name>
<sequence>MFGDNISFFVGIVRTPLVRYGGDFKHPKGRHILQVVYKEMLLQITRDYASLPDPRTLTMTEIRFFYEGLREELKQSTKPKKSS</sequence>
<dbReference type="RefSeq" id="WP_200166578.1">
    <property type="nucleotide sequence ID" value="NZ_JACTSG010000004.1"/>
</dbReference>
<accession>A0ABS1GC73</accession>
<gene>
    <name evidence="1" type="ORF">IBE52_05835</name>
</gene>
<keyword evidence="2" id="KW-1185">Reference proteome</keyword>